<sequence>MTHPFELSQEIELGATPEQVWDAIATGPGVDSWFMGRTELGTSVGGPAGLTMMGHTQQATITAYKPGSRLATRSAQAPDGQFMAMEYLIEGRDGGTAVLRLVQSGMLGDDWETEFEAMKAGWPIYLETLRQYLAHFAGRTPLVTTIFRPGAGGPDIVWKIVTESLDVTPDVGEGDEVRLPDGSAGVVYYANLPVNLGVRTADGLYRFIHSGTARGDAIVLGHQNFAGRDEQAEWEAWMAERFG</sequence>
<evidence type="ECO:0000259" key="2">
    <source>
        <dbReference type="Pfam" id="PF08327"/>
    </source>
</evidence>
<evidence type="ECO:0000256" key="1">
    <source>
        <dbReference type="ARBA" id="ARBA00006817"/>
    </source>
</evidence>
<dbReference type="Gene3D" id="3.30.530.20">
    <property type="match status" value="1"/>
</dbReference>
<comment type="similarity">
    <text evidence="1">Belongs to the AHA1 family.</text>
</comment>
<dbReference type="SUPFAM" id="SSF55961">
    <property type="entry name" value="Bet v1-like"/>
    <property type="match status" value="1"/>
</dbReference>
<protein>
    <submittedName>
        <fullName evidence="3">Uncharacterized conserved protein YndB, AHSA1/START domain</fullName>
    </submittedName>
</protein>
<dbReference type="EMBL" id="FZOD01000006">
    <property type="protein sequence ID" value="SNS22373.1"/>
    <property type="molecule type" value="Genomic_DNA"/>
</dbReference>
<accession>A0A239CSL0</accession>
<gene>
    <name evidence="3" type="ORF">SAMN05216276_100629</name>
</gene>
<feature type="domain" description="Activator of Hsp90 ATPase homologue 1/2-like C-terminal" evidence="2">
    <location>
        <begin position="15"/>
        <end position="133"/>
    </location>
</feature>
<dbReference type="OrthoDB" id="8417725at2"/>
<dbReference type="Proteomes" id="UP000198282">
    <property type="component" value="Unassembled WGS sequence"/>
</dbReference>
<dbReference type="InterPro" id="IPR013538">
    <property type="entry name" value="ASHA1/2-like_C"/>
</dbReference>
<proteinExistence type="inferred from homology"/>
<evidence type="ECO:0000313" key="4">
    <source>
        <dbReference type="Proteomes" id="UP000198282"/>
    </source>
</evidence>
<dbReference type="RefSeq" id="WP_089206578.1">
    <property type="nucleotide sequence ID" value="NZ_FZOD01000006.1"/>
</dbReference>
<organism evidence="3 4">
    <name type="scientific">Streptosporangium subroseum</name>
    <dbReference type="NCBI Taxonomy" id="106412"/>
    <lineage>
        <taxon>Bacteria</taxon>
        <taxon>Bacillati</taxon>
        <taxon>Actinomycetota</taxon>
        <taxon>Actinomycetes</taxon>
        <taxon>Streptosporangiales</taxon>
        <taxon>Streptosporangiaceae</taxon>
        <taxon>Streptosporangium</taxon>
    </lineage>
</organism>
<keyword evidence="4" id="KW-1185">Reference proteome</keyword>
<reference evidence="3 4" key="1">
    <citation type="submission" date="2017-06" db="EMBL/GenBank/DDBJ databases">
        <authorList>
            <person name="Kim H.J."/>
            <person name="Triplett B.A."/>
        </authorList>
    </citation>
    <scope>NUCLEOTIDE SEQUENCE [LARGE SCALE GENOMIC DNA]</scope>
    <source>
        <strain evidence="3 4">CGMCC 4.2132</strain>
    </source>
</reference>
<dbReference type="AlphaFoldDB" id="A0A239CSL0"/>
<dbReference type="InterPro" id="IPR023393">
    <property type="entry name" value="START-like_dom_sf"/>
</dbReference>
<evidence type="ECO:0000313" key="3">
    <source>
        <dbReference type="EMBL" id="SNS22373.1"/>
    </source>
</evidence>
<dbReference type="Pfam" id="PF08327">
    <property type="entry name" value="AHSA1"/>
    <property type="match status" value="1"/>
</dbReference>
<dbReference type="CDD" id="cd07814">
    <property type="entry name" value="SRPBCC_CalC_Aha1-like"/>
    <property type="match status" value="1"/>
</dbReference>
<name>A0A239CSL0_9ACTN</name>